<comment type="caution">
    <text evidence="1">The sequence shown here is derived from an EMBL/GenBank/DDBJ whole genome shotgun (WGS) entry which is preliminary data.</text>
</comment>
<organism evidence="1 2">
    <name type="scientific">Brassica napus</name>
    <name type="common">Rape</name>
    <dbReference type="NCBI Taxonomy" id="3708"/>
    <lineage>
        <taxon>Eukaryota</taxon>
        <taxon>Viridiplantae</taxon>
        <taxon>Streptophyta</taxon>
        <taxon>Embryophyta</taxon>
        <taxon>Tracheophyta</taxon>
        <taxon>Spermatophyta</taxon>
        <taxon>Magnoliopsida</taxon>
        <taxon>eudicotyledons</taxon>
        <taxon>Gunneridae</taxon>
        <taxon>Pentapetalae</taxon>
        <taxon>rosids</taxon>
        <taxon>malvids</taxon>
        <taxon>Brassicales</taxon>
        <taxon>Brassicaceae</taxon>
        <taxon>Brassiceae</taxon>
        <taxon>Brassica</taxon>
    </lineage>
</organism>
<protein>
    <submittedName>
        <fullName evidence="1">Uncharacterized protein</fullName>
    </submittedName>
</protein>
<keyword evidence="2" id="KW-1185">Reference proteome</keyword>
<reference evidence="1 2" key="1">
    <citation type="submission" date="2021-05" db="EMBL/GenBank/DDBJ databases">
        <title>Genome Assembly of Synthetic Allotetraploid Brassica napus Reveals Homoeologous Exchanges between Subgenomes.</title>
        <authorList>
            <person name="Davis J.T."/>
        </authorList>
    </citation>
    <scope>NUCLEOTIDE SEQUENCE [LARGE SCALE GENOMIC DNA]</scope>
    <source>
        <strain evidence="2">cv. Da-Ae</strain>
        <tissue evidence="1">Seedling</tissue>
    </source>
</reference>
<dbReference type="EMBL" id="JAGKQM010000014">
    <property type="protein sequence ID" value="KAH0884280.1"/>
    <property type="molecule type" value="Genomic_DNA"/>
</dbReference>
<accession>A0ABQ7ZVI9</accession>
<name>A0ABQ7ZVI9_BRANA</name>
<proteinExistence type="predicted"/>
<dbReference type="Proteomes" id="UP000824890">
    <property type="component" value="Unassembled WGS sequence"/>
</dbReference>
<evidence type="ECO:0000313" key="2">
    <source>
        <dbReference type="Proteomes" id="UP000824890"/>
    </source>
</evidence>
<gene>
    <name evidence="1" type="ORF">HID58_060376</name>
</gene>
<evidence type="ECO:0000313" key="1">
    <source>
        <dbReference type="EMBL" id="KAH0884280.1"/>
    </source>
</evidence>
<sequence length="214" mass="24282">MGCSKLRKFPDMSTNIRKLDISKTAVEDVPASIAMWFSLYVEQWKAQGDYTSSHECTVGERKLFWDREDARLLHESSSSDCMKALHQLQKTRIIATAPWFTQQPTVFPYETHTPDAVLSFINNFKLSQQARGEIIIGLLLGGSALLPGREVPAKFHHHRARGSSLTIPHSAFSTSKVCLVISPNPKKNREYMTSQLLCCRIFGKDDLYVPLLRR</sequence>